<evidence type="ECO:0000256" key="4">
    <source>
        <dbReference type="ARBA" id="ARBA00012179"/>
    </source>
</evidence>
<evidence type="ECO:0000256" key="1">
    <source>
        <dbReference type="ARBA" id="ARBA00000928"/>
    </source>
</evidence>
<dbReference type="EC" id="3.1.26.5" evidence="4"/>
<dbReference type="GO" id="GO:0001682">
    <property type="term" value="P:tRNA 5'-leader removal"/>
    <property type="evidence" value="ECO:0007669"/>
    <property type="project" value="InterPro"/>
</dbReference>
<dbReference type="Proteomes" id="UP000799777">
    <property type="component" value="Unassembled WGS sequence"/>
</dbReference>
<evidence type="ECO:0000256" key="3">
    <source>
        <dbReference type="ARBA" id="ARBA00010800"/>
    </source>
</evidence>
<dbReference type="GO" id="GO:0005730">
    <property type="term" value="C:nucleolus"/>
    <property type="evidence" value="ECO:0007669"/>
    <property type="project" value="TreeGrafter"/>
</dbReference>
<dbReference type="AlphaFoldDB" id="A0A9P4HD75"/>
<dbReference type="GO" id="GO:0004526">
    <property type="term" value="F:ribonuclease P activity"/>
    <property type="evidence" value="ECO:0007669"/>
    <property type="project" value="UniProtKB-EC"/>
</dbReference>
<protein>
    <recommendedName>
        <fullName evidence="8">Ribonuclease P/MRP protein subunit POP5</fullName>
        <ecNumber evidence="4">3.1.26.5</ecNumber>
    </recommendedName>
</protein>
<evidence type="ECO:0000256" key="7">
    <source>
        <dbReference type="ARBA" id="ARBA00023242"/>
    </source>
</evidence>
<dbReference type="GO" id="GO:0000460">
    <property type="term" value="P:maturation of 5.8S rRNA"/>
    <property type="evidence" value="ECO:0007669"/>
    <property type="project" value="UniProtKB-ARBA"/>
</dbReference>
<dbReference type="GO" id="GO:0000172">
    <property type="term" value="C:ribonuclease MRP complex"/>
    <property type="evidence" value="ECO:0007669"/>
    <property type="project" value="UniProtKB-ARBA"/>
</dbReference>
<keyword evidence="12" id="KW-1185">Reference proteome</keyword>
<comment type="subcellular location">
    <subcellularLocation>
        <location evidence="2">Nucleus</location>
    </subcellularLocation>
</comment>
<evidence type="ECO:0000256" key="2">
    <source>
        <dbReference type="ARBA" id="ARBA00004123"/>
    </source>
</evidence>
<keyword evidence="7" id="KW-0539">Nucleus</keyword>
<dbReference type="OrthoDB" id="24745at2759"/>
<evidence type="ECO:0000313" key="12">
    <source>
        <dbReference type="Proteomes" id="UP000799777"/>
    </source>
</evidence>
<dbReference type="PANTHER" id="PTHR15441">
    <property type="entry name" value="RIBONUCLEASE P PROTEIN SUBUNIT P14"/>
    <property type="match status" value="1"/>
</dbReference>
<sequence length="184" mass="20778">MVRVKFRYLVADFLYPEPAAKSKTQLPDLVQVHSPTPDAFHAGVLVRLIRDGVSELYGDYGLGMLSSGLKVNYWSPSTSTAIIRCPRDHYEMVWAALTYITRLPSPVDLPVVIRVIRVSGTIKKAEEEVVRRSQLIIRRARAFEDKGELPMMQSVEKAAEKERRSENEVLARVDAGSEDEDMSE</sequence>
<keyword evidence="6" id="KW-0378">Hydrolase</keyword>
<comment type="catalytic activity">
    <reaction evidence="1">
        <text>Endonucleolytic cleavage of RNA, removing 5'-extranucleotides from tRNA precursor.</text>
        <dbReference type="EC" id="3.1.26.5"/>
    </reaction>
</comment>
<dbReference type="SUPFAM" id="SSF160350">
    <property type="entry name" value="Rnp2-like"/>
    <property type="match status" value="1"/>
</dbReference>
<dbReference type="GO" id="GO:0033204">
    <property type="term" value="F:ribonuclease P RNA binding"/>
    <property type="evidence" value="ECO:0007669"/>
    <property type="project" value="TreeGrafter"/>
</dbReference>
<feature type="compositionally biased region" description="Basic and acidic residues" evidence="10">
    <location>
        <begin position="157"/>
        <end position="171"/>
    </location>
</feature>
<comment type="similarity">
    <text evidence="3">Belongs to the eukaryotic/archaeal RNase P protein component 2 family.</text>
</comment>
<gene>
    <name evidence="11" type="ORF">EK21DRAFT_99632</name>
</gene>
<evidence type="ECO:0000256" key="9">
    <source>
        <dbReference type="ARBA" id="ARBA00055200"/>
    </source>
</evidence>
<evidence type="ECO:0000256" key="8">
    <source>
        <dbReference type="ARBA" id="ARBA00044198"/>
    </source>
</evidence>
<evidence type="ECO:0000256" key="10">
    <source>
        <dbReference type="SAM" id="MobiDB-lite"/>
    </source>
</evidence>
<dbReference type="HAMAP" id="MF_00755">
    <property type="entry name" value="RNase_P_2"/>
    <property type="match status" value="1"/>
</dbReference>
<dbReference type="EMBL" id="ML978180">
    <property type="protein sequence ID" value="KAF2031460.1"/>
    <property type="molecule type" value="Genomic_DNA"/>
</dbReference>
<evidence type="ECO:0000313" key="11">
    <source>
        <dbReference type="EMBL" id="KAF2031460.1"/>
    </source>
</evidence>
<evidence type="ECO:0000256" key="6">
    <source>
        <dbReference type="ARBA" id="ARBA00022801"/>
    </source>
</evidence>
<dbReference type="PANTHER" id="PTHR15441:SF2">
    <property type="entry name" value="RIBONUCLEASE P_MRP PROTEIN SUBUNIT POP5"/>
    <property type="match status" value="1"/>
</dbReference>
<comment type="caution">
    <text evidence="11">The sequence shown here is derived from an EMBL/GenBank/DDBJ whole genome shotgun (WGS) entry which is preliminary data.</text>
</comment>
<dbReference type="InterPro" id="IPR002759">
    <property type="entry name" value="Pop5/Rpp14/Rnp2-like"/>
</dbReference>
<dbReference type="InterPro" id="IPR038085">
    <property type="entry name" value="Rnp2-like_sf"/>
</dbReference>
<dbReference type="Gene3D" id="3.30.70.3250">
    <property type="entry name" value="Ribonuclease P, Pop5 subunit"/>
    <property type="match status" value="1"/>
</dbReference>
<accession>A0A9P4HD75</accession>
<dbReference type="FunFam" id="3.30.70.3250:FF:000004">
    <property type="entry name" value="Ribonuclease P/MRP protein subunit POP5"/>
    <property type="match status" value="1"/>
</dbReference>
<keyword evidence="5" id="KW-0819">tRNA processing</keyword>
<evidence type="ECO:0000256" key="5">
    <source>
        <dbReference type="ARBA" id="ARBA00022694"/>
    </source>
</evidence>
<feature type="region of interest" description="Disordered" evidence="10">
    <location>
        <begin position="153"/>
        <end position="184"/>
    </location>
</feature>
<organism evidence="11 12">
    <name type="scientific">Setomelanomma holmii</name>
    <dbReference type="NCBI Taxonomy" id="210430"/>
    <lineage>
        <taxon>Eukaryota</taxon>
        <taxon>Fungi</taxon>
        <taxon>Dikarya</taxon>
        <taxon>Ascomycota</taxon>
        <taxon>Pezizomycotina</taxon>
        <taxon>Dothideomycetes</taxon>
        <taxon>Pleosporomycetidae</taxon>
        <taxon>Pleosporales</taxon>
        <taxon>Pleosporineae</taxon>
        <taxon>Phaeosphaeriaceae</taxon>
        <taxon>Setomelanomma</taxon>
    </lineage>
</organism>
<name>A0A9P4HD75_9PLEO</name>
<proteinExistence type="inferred from homology"/>
<dbReference type="Pfam" id="PF01900">
    <property type="entry name" value="RNase_P_Rpp14"/>
    <property type="match status" value="1"/>
</dbReference>
<reference evidence="11" key="1">
    <citation type="journal article" date="2020" name="Stud. Mycol.">
        <title>101 Dothideomycetes genomes: a test case for predicting lifestyles and emergence of pathogens.</title>
        <authorList>
            <person name="Haridas S."/>
            <person name="Albert R."/>
            <person name="Binder M."/>
            <person name="Bloem J."/>
            <person name="Labutti K."/>
            <person name="Salamov A."/>
            <person name="Andreopoulos B."/>
            <person name="Baker S."/>
            <person name="Barry K."/>
            <person name="Bills G."/>
            <person name="Bluhm B."/>
            <person name="Cannon C."/>
            <person name="Castanera R."/>
            <person name="Culley D."/>
            <person name="Daum C."/>
            <person name="Ezra D."/>
            <person name="Gonzalez J."/>
            <person name="Henrissat B."/>
            <person name="Kuo A."/>
            <person name="Liang C."/>
            <person name="Lipzen A."/>
            <person name="Lutzoni F."/>
            <person name="Magnuson J."/>
            <person name="Mondo S."/>
            <person name="Nolan M."/>
            <person name="Ohm R."/>
            <person name="Pangilinan J."/>
            <person name="Park H.-J."/>
            <person name="Ramirez L."/>
            <person name="Alfaro M."/>
            <person name="Sun H."/>
            <person name="Tritt A."/>
            <person name="Yoshinaga Y."/>
            <person name="Zwiers L.-H."/>
            <person name="Turgeon B."/>
            <person name="Goodwin S."/>
            <person name="Spatafora J."/>
            <person name="Crous P."/>
            <person name="Grigoriev I."/>
        </authorList>
    </citation>
    <scope>NUCLEOTIDE SEQUENCE</scope>
    <source>
        <strain evidence="11">CBS 110217</strain>
    </source>
</reference>
<dbReference type="GO" id="GO:0030681">
    <property type="term" value="C:multimeric ribonuclease P complex"/>
    <property type="evidence" value="ECO:0007669"/>
    <property type="project" value="TreeGrafter"/>
</dbReference>
<comment type="function">
    <text evidence="9">Component of ribonuclease P, a protein complex that generates mature tRNA molecules by cleaving their 5'-ends. Also a component of RNase MRP, which cleaves pre-rRNA sequences.</text>
</comment>